<evidence type="ECO:0000256" key="3">
    <source>
        <dbReference type="SAM" id="MobiDB-lite"/>
    </source>
</evidence>
<accession>A0A852W8I6</accession>
<dbReference type="GO" id="GO:0007059">
    <property type="term" value="P:chromosome segregation"/>
    <property type="evidence" value="ECO:0007669"/>
    <property type="project" value="UniProtKB-KW"/>
</dbReference>
<evidence type="ECO:0000313" key="8">
    <source>
        <dbReference type="Proteomes" id="UP000549695"/>
    </source>
</evidence>
<dbReference type="Gene3D" id="3.90.1530.30">
    <property type="match status" value="1"/>
</dbReference>
<dbReference type="SUPFAM" id="SSF109709">
    <property type="entry name" value="KorB DNA-binding domain-like"/>
    <property type="match status" value="1"/>
</dbReference>
<dbReference type="Pfam" id="PF02195">
    <property type="entry name" value="ParB_N"/>
    <property type="match status" value="1"/>
</dbReference>
<dbReference type="NCBIfam" id="TIGR00180">
    <property type="entry name" value="parB_part"/>
    <property type="match status" value="1"/>
</dbReference>
<dbReference type="GO" id="GO:0003677">
    <property type="term" value="F:DNA binding"/>
    <property type="evidence" value="ECO:0007669"/>
    <property type="project" value="InterPro"/>
</dbReference>
<dbReference type="GO" id="GO:0005694">
    <property type="term" value="C:chromosome"/>
    <property type="evidence" value="ECO:0007669"/>
    <property type="project" value="TreeGrafter"/>
</dbReference>
<dbReference type="SUPFAM" id="SSF110849">
    <property type="entry name" value="ParB/Sulfiredoxin"/>
    <property type="match status" value="1"/>
</dbReference>
<dbReference type="PANTHER" id="PTHR33375">
    <property type="entry name" value="CHROMOSOME-PARTITIONING PROTEIN PARB-RELATED"/>
    <property type="match status" value="1"/>
</dbReference>
<feature type="domain" description="ParB-like N-terminal" evidence="4">
    <location>
        <begin position="49"/>
        <end position="157"/>
    </location>
</feature>
<dbReference type="EMBL" id="JACCCZ010000002">
    <property type="protein sequence ID" value="NYG05293.1"/>
    <property type="molecule type" value="Genomic_DNA"/>
</dbReference>
<feature type="region of interest" description="Disordered" evidence="3">
    <location>
        <begin position="1"/>
        <end position="24"/>
    </location>
</feature>
<evidence type="ECO:0000256" key="1">
    <source>
        <dbReference type="ARBA" id="ARBA00006295"/>
    </source>
</evidence>
<protein>
    <submittedName>
        <fullName evidence="5">ParB family chromosome partitioning protein</fullName>
    </submittedName>
</protein>
<keyword evidence="2" id="KW-0159">Chromosome partition</keyword>
<evidence type="ECO:0000259" key="4">
    <source>
        <dbReference type="SMART" id="SM00470"/>
    </source>
</evidence>
<accession>A0AA44UV80</accession>
<dbReference type="AlphaFoldDB" id="A0A852W8I6"/>
<keyword evidence="8" id="KW-1185">Reference proteome</keyword>
<dbReference type="EMBL" id="PHUJ01000001">
    <property type="protein sequence ID" value="PKB41425.1"/>
    <property type="molecule type" value="Genomic_DNA"/>
</dbReference>
<dbReference type="InterPro" id="IPR041468">
    <property type="entry name" value="HTH_ParB/Spo0J"/>
</dbReference>
<dbReference type="InterPro" id="IPR036086">
    <property type="entry name" value="ParB/Sulfiredoxin_sf"/>
</dbReference>
<proteinExistence type="inferred from homology"/>
<dbReference type="Gene3D" id="1.10.10.2830">
    <property type="match status" value="1"/>
</dbReference>
<gene>
    <name evidence="6" type="ORF">ATL51_0093</name>
    <name evidence="5" type="ORF">HDA37_005647</name>
</gene>
<dbReference type="Proteomes" id="UP000232453">
    <property type="component" value="Unassembled WGS sequence"/>
</dbReference>
<comment type="similarity">
    <text evidence="1">Belongs to the ParB family.</text>
</comment>
<comment type="caution">
    <text evidence="5">The sequence shown here is derived from an EMBL/GenBank/DDBJ whole genome shotgun (WGS) entry which is preliminary data.</text>
</comment>
<dbReference type="GeneID" id="98055208"/>
<dbReference type="InterPro" id="IPR003115">
    <property type="entry name" value="ParB_N"/>
</dbReference>
<evidence type="ECO:0000313" key="7">
    <source>
        <dbReference type="Proteomes" id="UP000232453"/>
    </source>
</evidence>
<dbReference type="RefSeq" id="WP_100877201.1">
    <property type="nucleotide sequence ID" value="NZ_BAAAJZ010000009.1"/>
</dbReference>
<evidence type="ECO:0000256" key="2">
    <source>
        <dbReference type="ARBA" id="ARBA00022829"/>
    </source>
</evidence>
<evidence type="ECO:0000313" key="5">
    <source>
        <dbReference type="EMBL" id="NYG05293.1"/>
    </source>
</evidence>
<feature type="compositionally biased region" description="Low complexity" evidence="3">
    <location>
        <begin position="1"/>
        <end position="16"/>
    </location>
</feature>
<name>A0A852W8I6_PSEA5</name>
<dbReference type="Proteomes" id="UP000549695">
    <property type="component" value="Unassembled WGS sequence"/>
</dbReference>
<sequence length="311" mass="33685">MSEAAASSADSAVGSSTKKRKRGRVSFGSDVFAAQASLQTTPDPGVSQRRIPLSDLAHNPRNPRYGYDDDPAIQELADSLREHGQLQPATVVARDVYLAHYPEDADQIGSAAWVVLIGNRRLAGARLAELPHLVASIEDRLGGADPMLAEATLVENIHRQDLPPLLEARELQGLVERHGSQRTAAKRVAKTQAWVSQRLSLLKLTPDLQEKLRIGEISVKEARTVASASPEEQAEKLEALRGQSTEGERARPSSTESPDQPANDSPSPAPAADQPDRDAAVDVDKIARRLRRQLDDDGLQALIDALTALRH</sequence>
<dbReference type="Pfam" id="PF17762">
    <property type="entry name" value="HTH_ParB"/>
    <property type="match status" value="1"/>
</dbReference>
<feature type="region of interest" description="Disordered" evidence="3">
    <location>
        <begin position="36"/>
        <end position="66"/>
    </location>
</feature>
<organism evidence="5 8">
    <name type="scientific">Pseudonocardia alni</name>
    <name type="common">Amycolata alni</name>
    <dbReference type="NCBI Taxonomy" id="33907"/>
    <lineage>
        <taxon>Bacteria</taxon>
        <taxon>Bacillati</taxon>
        <taxon>Actinomycetota</taxon>
        <taxon>Actinomycetes</taxon>
        <taxon>Pseudonocardiales</taxon>
        <taxon>Pseudonocardiaceae</taxon>
        <taxon>Pseudonocardia</taxon>
    </lineage>
</organism>
<dbReference type="InterPro" id="IPR004437">
    <property type="entry name" value="ParB/RepB/Spo0J"/>
</dbReference>
<feature type="region of interest" description="Disordered" evidence="3">
    <location>
        <begin position="225"/>
        <end position="284"/>
    </location>
</feature>
<dbReference type="PANTHER" id="PTHR33375:SF1">
    <property type="entry name" value="CHROMOSOME-PARTITIONING PROTEIN PARB-RELATED"/>
    <property type="match status" value="1"/>
</dbReference>
<dbReference type="SMART" id="SM00470">
    <property type="entry name" value="ParB"/>
    <property type="match status" value="1"/>
</dbReference>
<evidence type="ECO:0000313" key="6">
    <source>
        <dbReference type="EMBL" id="PKB41425.1"/>
    </source>
</evidence>
<feature type="compositionally biased region" description="Low complexity" evidence="3">
    <location>
        <begin position="258"/>
        <end position="273"/>
    </location>
</feature>
<dbReference type="InterPro" id="IPR050336">
    <property type="entry name" value="Chromosome_partition/occlusion"/>
</dbReference>
<reference evidence="5 8" key="1">
    <citation type="submission" date="2020-07" db="EMBL/GenBank/DDBJ databases">
        <title>Sequencing the genomes of 1000 actinobacteria strains.</title>
        <authorList>
            <person name="Klenk H.-P."/>
        </authorList>
    </citation>
    <scope>NUCLEOTIDE SEQUENCE [LARGE SCALE GENOMIC DNA]</scope>
    <source>
        <strain evidence="6 7">DSM 44104</strain>
        <strain evidence="5 8">DSM 44749</strain>
    </source>
</reference>
<dbReference type="GO" id="GO:0045881">
    <property type="term" value="P:positive regulation of sporulation resulting in formation of a cellular spore"/>
    <property type="evidence" value="ECO:0007669"/>
    <property type="project" value="TreeGrafter"/>
</dbReference>
<feature type="compositionally biased region" description="Basic and acidic residues" evidence="3">
    <location>
        <begin position="274"/>
        <end position="284"/>
    </location>
</feature>